<accession>A0AAV2FYF6</accession>
<gene>
    <name evidence="2" type="ORF">LTRI10_LOCUS43376</name>
</gene>
<feature type="compositionally biased region" description="Polar residues" evidence="1">
    <location>
        <begin position="1"/>
        <end position="11"/>
    </location>
</feature>
<evidence type="ECO:0000313" key="3">
    <source>
        <dbReference type="Proteomes" id="UP001497516"/>
    </source>
</evidence>
<feature type="compositionally biased region" description="Low complexity" evidence="1">
    <location>
        <begin position="81"/>
        <end position="90"/>
    </location>
</feature>
<dbReference type="AlphaFoldDB" id="A0AAV2FYF6"/>
<keyword evidence="3" id="KW-1185">Reference proteome</keyword>
<proteinExistence type="predicted"/>
<sequence>MAEHNSNSPDESTPIKAMTNPREFAEASNINAVLLEEEEPELTAREMRQLVAKQNDVIANMQKQMSQVMALMMSREAAATAGATPSAPGTVTHQVAARRAGTPAAHAAAGSASAAAQRT</sequence>
<name>A0AAV2FYF6_9ROSI</name>
<protein>
    <submittedName>
        <fullName evidence="2">Uncharacterized protein</fullName>
    </submittedName>
</protein>
<organism evidence="2 3">
    <name type="scientific">Linum trigynum</name>
    <dbReference type="NCBI Taxonomy" id="586398"/>
    <lineage>
        <taxon>Eukaryota</taxon>
        <taxon>Viridiplantae</taxon>
        <taxon>Streptophyta</taxon>
        <taxon>Embryophyta</taxon>
        <taxon>Tracheophyta</taxon>
        <taxon>Spermatophyta</taxon>
        <taxon>Magnoliopsida</taxon>
        <taxon>eudicotyledons</taxon>
        <taxon>Gunneridae</taxon>
        <taxon>Pentapetalae</taxon>
        <taxon>rosids</taxon>
        <taxon>fabids</taxon>
        <taxon>Malpighiales</taxon>
        <taxon>Linaceae</taxon>
        <taxon>Linum</taxon>
    </lineage>
</organism>
<dbReference type="EMBL" id="OZ034820">
    <property type="protein sequence ID" value="CAL1403439.1"/>
    <property type="molecule type" value="Genomic_DNA"/>
</dbReference>
<dbReference type="Proteomes" id="UP001497516">
    <property type="component" value="Chromosome 7"/>
</dbReference>
<reference evidence="2 3" key="1">
    <citation type="submission" date="2024-04" db="EMBL/GenBank/DDBJ databases">
        <authorList>
            <person name="Fracassetti M."/>
        </authorList>
    </citation>
    <scope>NUCLEOTIDE SEQUENCE [LARGE SCALE GENOMIC DNA]</scope>
</reference>
<evidence type="ECO:0000313" key="2">
    <source>
        <dbReference type="EMBL" id="CAL1403439.1"/>
    </source>
</evidence>
<feature type="region of interest" description="Disordered" evidence="1">
    <location>
        <begin position="81"/>
        <end position="119"/>
    </location>
</feature>
<evidence type="ECO:0000256" key="1">
    <source>
        <dbReference type="SAM" id="MobiDB-lite"/>
    </source>
</evidence>
<feature type="region of interest" description="Disordered" evidence="1">
    <location>
        <begin position="1"/>
        <end position="21"/>
    </location>
</feature>
<feature type="compositionally biased region" description="Low complexity" evidence="1">
    <location>
        <begin position="97"/>
        <end position="119"/>
    </location>
</feature>